<evidence type="ECO:0000313" key="1">
    <source>
        <dbReference type="EMBL" id="WLH11053.1"/>
    </source>
</evidence>
<dbReference type="EMBL" id="CP117449">
    <property type="protein sequence ID" value="WLH11053.1"/>
    <property type="molecule type" value="Genomic_DNA"/>
</dbReference>
<accession>A0ABY9G6W3</accession>
<protein>
    <submittedName>
        <fullName evidence="1">Uncharacterized protein</fullName>
    </submittedName>
</protein>
<proteinExistence type="predicted"/>
<sequence length="114" mass="12413">MDITNVIIPKKSIGGVCIGESIEKIEAGLSGHYKIKQEQNSFTLDDGFIRAYYGPDGIITAISCNSKFTGSYKNKLWAGMTVAEVLKHSKEQIAWSGFVQVDKISGIGLSNELL</sequence>
<organism evidence="1 2">
    <name type="scientific">Pseudomonas hefeiensis</name>
    <dbReference type="NCBI Taxonomy" id="2738125"/>
    <lineage>
        <taxon>Bacteria</taxon>
        <taxon>Pseudomonadati</taxon>
        <taxon>Pseudomonadota</taxon>
        <taxon>Gammaproteobacteria</taxon>
        <taxon>Pseudomonadales</taxon>
        <taxon>Pseudomonadaceae</taxon>
        <taxon>Pseudomonas</taxon>
    </lineage>
</organism>
<gene>
    <name evidence="1" type="ORF">PSH57_19525</name>
</gene>
<name>A0ABY9G6W3_9PSED</name>
<dbReference type="RefSeq" id="WP_305384946.1">
    <property type="nucleotide sequence ID" value="NZ_CP117426.1"/>
</dbReference>
<keyword evidence="2" id="KW-1185">Reference proteome</keyword>
<evidence type="ECO:0000313" key="2">
    <source>
        <dbReference type="Proteomes" id="UP001230339"/>
    </source>
</evidence>
<dbReference type="Proteomes" id="UP001230339">
    <property type="component" value="Chromosome"/>
</dbReference>
<reference evidence="1 2" key="1">
    <citation type="submission" date="2023-02" db="EMBL/GenBank/DDBJ databases">
        <title>Evolution of Hrp T3SS in non-pathogenic Pseudomonas fluorescens.</title>
        <authorList>
            <person name="Liao K."/>
            <person name="Wei H."/>
            <person name="Gu Y."/>
        </authorList>
    </citation>
    <scope>NUCLEOTIDE SEQUENCE [LARGE SCALE GENOMIC DNA]</scope>
    <source>
        <strain evidence="1 2">FP205</strain>
    </source>
</reference>